<evidence type="ECO:0000259" key="1">
    <source>
        <dbReference type="SMART" id="SM01142"/>
    </source>
</evidence>
<dbReference type="InterPro" id="IPR012961">
    <property type="entry name" value="Ski2/MTR4_C"/>
</dbReference>
<evidence type="ECO:0000313" key="3">
    <source>
        <dbReference type="Proteomes" id="UP000601435"/>
    </source>
</evidence>
<dbReference type="EMBL" id="CAJNJA010036216">
    <property type="protein sequence ID" value="CAE7717447.1"/>
    <property type="molecule type" value="Genomic_DNA"/>
</dbReference>
<dbReference type="AlphaFoldDB" id="A0A812X3Z7"/>
<dbReference type="Gene3D" id="1.10.3380.30">
    <property type="match status" value="1"/>
</dbReference>
<dbReference type="Pfam" id="PF08148">
    <property type="entry name" value="DSHCT"/>
    <property type="match status" value="1"/>
</dbReference>
<name>A0A812X3Z7_9DINO</name>
<keyword evidence="3" id="KW-1185">Reference proteome</keyword>
<gene>
    <name evidence="2" type="primary">SKI2</name>
    <name evidence="2" type="ORF">SNEC2469_LOCUS20681</name>
</gene>
<sequence>LQRKQENSKCHGCALKHTHYEQLGARRSLAADIEDLDRELGAESLGLLPQLRAKEQVLRDLQCLDEDGLISFKGQAATEVLSGDEITVAEVVFHNILEGHTPEEVAAAVTAFVFPDKVEMPEDAKMEELPESLATVRQAEKEYEEVEWESLKLCREQAPLVALAGNMEENAAEQPNQVPALHLLDHPFEPFLTYEMVSADRQWMRAVVGLMRWRDVPARPHACAKTCTECCQLHNASWRVAACDAQRVPGQLCPCRNPDILPPLPEMPESPSSLEGRASN</sequence>
<organism evidence="2 3">
    <name type="scientific">Symbiodinium necroappetens</name>
    <dbReference type="NCBI Taxonomy" id="1628268"/>
    <lineage>
        <taxon>Eukaryota</taxon>
        <taxon>Sar</taxon>
        <taxon>Alveolata</taxon>
        <taxon>Dinophyceae</taxon>
        <taxon>Suessiales</taxon>
        <taxon>Symbiodiniaceae</taxon>
        <taxon>Symbiodinium</taxon>
    </lineage>
</organism>
<dbReference type="SMART" id="SM01142">
    <property type="entry name" value="DSHCT"/>
    <property type="match status" value="1"/>
</dbReference>
<accession>A0A812X3Z7</accession>
<evidence type="ECO:0000313" key="2">
    <source>
        <dbReference type="EMBL" id="CAE7717447.1"/>
    </source>
</evidence>
<comment type="caution">
    <text evidence="2">The sequence shown here is derived from an EMBL/GenBank/DDBJ whole genome shotgun (WGS) entry which is preliminary data.</text>
</comment>
<dbReference type="OrthoDB" id="64767at2759"/>
<dbReference type="Proteomes" id="UP000601435">
    <property type="component" value="Unassembled WGS sequence"/>
</dbReference>
<protein>
    <submittedName>
        <fullName evidence="2">SKI2 protein</fullName>
    </submittedName>
</protein>
<feature type="domain" description="ATP-dependent RNA helicase Ski2/MTR4 C-terminal" evidence="1">
    <location>
        <begin position="65"/>
        <end position="193"/>
    </location>
</feature>
<proteinExistence type="predicted"/>
<feature type="non-terminal residue" evidence="2">
    <location>
        <position position="280"/>
    </location>
</feature>
<reference evidence="2" key="1">
    <citation type="submission" date="2021-02" db="EMBL/GenBank/DDBJ databases">
        <authorList>
            <person name="Dougan E. K."/>
            <person name="Rhodes N."/>
            <person name="Thang M."/>
            <person name="Chan C."/>
        </authorList>
    </citation>
    <scope>NUCLEOTIDE SEQUENCE</scope>
</reference>